<dbReference type="SUPFAM" id="SSF141673">
    <property type="entry name" value="MOSC N-terminal domain-like"/>
    <property type="match status" value="1"/>
</dbReference>
<dbReference type="InterPro" id="IPR005303">
    <property type="entry name" value="MOCOS_middle"/>
</dbReference>
<dbReference type="SUPFAM" id="SSF50800">
    <property type="entry name" value="PK beta-barrel domain-like"/>
    <property type="match status" value="1"/>
</dbReference>
<accession>A0A9P0DPK2</accession>
<reference evidence="3" key="2">
    <citation type="submission" date="2022-10" db="EMBL/GenBank/DDBJ databases">
        <authorList>
            <consortium name="ENA_rothamsted_submissions"/>
            <consortium name="culmorum"/>
            <person name="King R."/>
        </authorList>
    </citation>
    <scope>NUCLEOTIDE SEQUENCE</scope>
</reference>
<reference evidence="3" key="1">
    <citation type="submission" date="2022-01" db="EMBL/GenBank/DDBJ databases">
        <authorList>
            <person name="King R."/>
        </authorList>
    </citation>
    <scope>NUCLEOTIDE SEQUENCE</scope>
</reference>
<dbReference type="Pfam" id="PF03476">
    <property type="entry name" value="MOSC_N"/>
    <property type="match status" value="1"/>
</dbReference>
<organism evidence="3 4">
    <name type="scientific">Phaedon cochleariae</name>
    <name type="common">Mustard beetle</name>
    <dbReference type="NCBI Taxonomy" id="80249"/>
    <lineage>
        <taxon>Eukaryota</taxon>
        <taxon>Metazoa</taxon>
        <taxon>Ecdysozoa</taxon>
        <taxon>Arthropoda</taxon>
        <taxon>Hexapoda</taxon>
        <taxon>Insecta</taxon>
        <taxon>Pterygota</taxon>
        <taxon>Neoptera</taxon>
        <taxon>Endopterygota</taxon>
        <taxon>Coleoptera</taxon>
        <taxon>Polyphaga</taxon>
        <taxon>Cucujiformia</taxon>
        <taxon>Chrysomeloidea</taxon>
        <taxon>Chrysomelidae</taxon>
        <taxon>Chrysomelinae</taxon>
        <taxon>Chrysomelini</taxon>
        <taxon>Phaedon</taxon>
    </lineage>
</organism>
<feature type="transmembrane region" description="Helical" evidence="1">
    <location>
        <begin position="6"/>
        <end position="26"/>
    </location>
</feature>
<proteinExistence type="predicted"/>
<dbReference type="InterPro" id="IPR011037">
    <property type="entry name" value="Pyrv_Knase-like_insert_dom_sf"/>
</dbReference>
<dbReference type="GO" id="GO:0030170">
    <property type="term" value="F:pyridoxal phosphate binding"/>
    <property type="evidence" value="ECO:0007669"/>
    <property type="project" value="InterPro"/>
</dbReference>
<dbReference type="PROSITE" id="PS51340">
    <property type="entry name" value="MOSC"/>
    <property type="match status" value="1"/>
</dbReference>
<dbReference type="GO" id="GO:0030151">
    <property type="term" value="F:molybdenum ion binding"/>
    <property type="evidence" value="ECO:0007669"/>
    <property type="project" value="InterPro"/>
</dbReference>
<dbReference type="PANTHER" id="PTHR14237">
    <property type="entry name" value="MOLYBDOPTERIN COFACTOR SULFURASE MOSC"/>
    <property type="match status" value="1"/>
</dbReference>
<dbReference type="InterPro" id="IPR005302">
    <property type="entry name" value="MoCF_Sase_C"/>
</dbReference>
<keyword evidence="1" id="KW-0472">Membrane</keyword>
<dbReference type="EMBL" id="OU896709">
    <property type="protein sequence ID" value="CAH1159780.1"/>
    <property type="molecule type" value="Genomic_DNA"/>
</dbReference>
<dbReference type="Proteomes" id="UP001153737">
    <property type="component" value="Chromosome 3"/>
</dbReference>
<dbReference type="AlphaFoldDB" id="A0A9P0DPK2"/>
<name>A0A9P0DPK2_PHACE</name>
<feature type="domain" description="MOSC" evidence="2">
    <location>
        <begin position="182"/>
        <end position="339"/>
    </location>
</feature>
<dbReference type="GO" id="GO:0003824">
    <property type="term" value="F:catalytic activity"/>
    <property type="evidence" value="ECO:0007669"/>
    <property type="project" value="InterPro"/>
</dbReference>
<evidence type="ECO:0000256" key="1">
    <source>
        <dbReference type="SAM" id="Phobius"/>
    </source>
</evidence>
<keyword evidence="1" id="KW-0812">Transmembrane</keyword>
<evidence type="ECO:0000259" key="2">
    <source>
        <dbReference type="PROSITE" id="PS51340"/>
    </source>
</evidence>
<evidence type="ECO:0000313" key="4">
    <source>
        <dbReference type="Proteomes" id="UP001153737"/>
    </source>
</evidence>
<protein>
    <recommendedName>
        <fullName evidence="2">MOSC domain-containing protein</fullName>
    </recommendedName>
</protein>
<keyword evidence="1" id="KW-1133">Transmembrane helix</keyword>
<keyword evidence="4" id="KW-1185">Reference proteome</keyword>
<gene>
    <name evidence="3" type="ORF">PHAECO_LOCUS7427</name>
</gene>
<dbReference type="PANTHER" id="PTHR14237:SF19">
    <property type="entry name" value="MITOCHONDRIAL AMIDOXIME REDUCING COMPONENT 1"/>
    <property type="match status" value="1"/>
</dbReference>
<dbReference type="Pfam" id="PF03473">
    <property type="entry name" value="MOSC"/>
    <property type="match status" value="1"/>
</dbReference>
<sequence>MTANQIAACTTILAGLVLSVAGVYYFQKRKKKDIVPCTWEEVGKITHLNLYPLKSGHRLELQRAECTEFGLKQTKEDEETLQMRDRGLVVYSEKDHEFRSGRTYPKMTLIDVSVHDENHLAIDAPTMRTLYVEIPTKNGQNQTKIKLHKNEEIPTIDCGNEAALWLSRYILGKDTGLRLGYHDASSRRDITKTHNIALDFYKDLSNSSTGLYADLASTNLINLASITDLSAKLNNCTITVNNFRPNFVVDGPNLKPYEEHDWHWVKIGDVILKNVKDCTRCIFTTVDPESGIRNANMEPFKTLGKYRLSDGPDNLPVMGINLEVIKQGLIFLGDKVSVARRK</sequence>
<dbReference type="OrthoDB" id="17255at2759"/>
<evidence type="ECO:0000313" key="3">
    <source>
        <dbReference type="EMBL" id="CAH1159780.1"/>
    </source>
</evidence>